<dbReference type="AlphaFoldDB" id="A0AAN7H3H3"/>
<dbReference type="Proteomes" id="UP001301958">
    <property type="component" value="Unassembled WGS sequence"/>
</dbReference>
<proteinExistence type="predicted"/>
<dbReference type="Pfam" id="PF25312">
    <property type="entry name" value="Allergen_Asp_f_4"/>
    <property type="match status" value="1"/>
</dbReference>
<feature type="region of interest" description="Disordered" evidence="1">
    <location>
        <begin position="40"/>
        <end position="84"/>
    </location>
</feature>
<dbReference type="EMBL" id="MU865294">
    <property type="protein sequence ID" value="KAK4231093.1"/>
    <property type="molecule type" value="Genomic_DNA"/>
</dbReference>
<dbReference type="PANTHER" id="PTHR42039:SF1">
    <property type="entry name" value="PUTATIVE (AFU_ORTHOLOGUE AFUA_3G02940)-RELATED"/>
    <property type="match status" value="1"/>
</dbReference>
<protein>
    <recommendedName>
        <fullName evidence="5">Allergen Asp f 4</fullName>
    </recommendedName>
</protein>
<name>A0AAN7H3H3_9PEZI</name>
<evidence type="ECO:0008006" key="5">
    <source>
        <dbReference type="Google" id="ProtNLM"/>
    </source>
</evidence>
<accession>A0AAN7H3H3</accession>
<evidence type="ECO:0000256" key="1">
    <source>
        <dbReference type="SAM" id="MobiDB-lite"/>
    </source>
</evidence>
<organism evidence="3 4">
    <name type="scientific">Podospora fimiseda</name>
    <dbReference type="NCBI Taxonomy" id="252190"/>
    <lineage>
        <taxon>Eukaryota</taxon>
        <taxon>Fungi</taxon>
        <taxon>Dikarya</taxon>
        <taxon>Ascomycota</taxon>
        <taxon>Pezizomycotina</taxon>
        <taxon>Sordariomycetes</taxon>
        <taxon>Sordariomycetidae</taxon>
        <taxon>Sordariales</taxon>
        <taxon>Podosporaceae</taxon>
        <taxon>Podospora</taxon>
    </lineage>
</organism>
<reference evidence="3" key="1">
    <citation type="journal article" date="2023" name="Mol. Phylogenet. Evol.">
        <title>Genome-scale phylogeny and comparative genomics of the fungal order Sordariales.</title>
        <authorList>
            <person name="Hensen N."/>
            <person name="Bonometti L."/>
            <person name="Westerberg I."/>
            <person name="Brannstrom I.O."/>
            <person name="Guillou S."/>
            <person name="Cros-Aarteil S."/>
            <person name="Calhoun S."/>
            <person name="Haridas S."/>
            <person name="Kuo A."/>
            <person name="Mondo S."/>
            <person name="Pangilinan J."/>
            <person name="Riley R."/>
            <person name="LaButti K."/>
            <person name="Andreopoulos B."/>
            <person name="Lipzen A."/>
            <person name="Chen C."/>
            <person name="Yan M."/>
            <person name="Daum C."/>
            <person name="Ng V."/>
            <person name="Clum A."/>
            <person name="Steindorff A."/>
            <person name="Ohm R.A."/>
            <person name="Martin F."/>
            <person name="Silar P."/>
            <person name="Natvig D.O."/>
            <person name="Lalanne C."/>
            <person name="Gautier V."/>
            <person name="Ament-Velasquez S.L."/>
            <person name="Kruys A."/>
            <person name="Hutchinson M.I."/>
            <person name="Powell A.J."/>
            <person name="Barry K."/>
            <person name="Miller A.N."/>
            <person name="Grigoriev I.V."/>
            <person name="Debuchy R."/>
            <person name="Gladieux P."/>
            <person name="Hiltunen Thoren M."/>
            <person name="Johannesson H."/>
        </authorList>
    </citation>
    <scope>NUCLEOTIDE SEQUENCE</scope>
    <source>
        <strain evidence="3">CBS 990.96</strain>
    </source>
</reference>
<sequence length="298" mass="31709">MQLTQFLLVAGAIGASAHPSAHGHLHRAVHAKREGPVFLKPVRPHVPAPKPTEAVVEPTPTPVASVPEPKPKPSAPSTDAGSDSYIPFCSDTGSKKAKRVTLEQILYTGNLGMDNGCPWNSNLMLVPASIHQKYKYVQEYHNVANEPYQVMCSNKMGADRKNTGSFKIAGQNPLIFTLQPGEKAYVAAQHNTQGICAFAPNEIPFTKHGQYAGVWAEFDFENTSNNGWSGADCSSLVAQAYGMDVPGCRMSEGGVNSDILPGGFGTNAYTIGMEALDGIGLNIVPGQTLIEVKVGFSG</sequence>
<feature type="signal peptide" evidence="2">
    <location>
        <begin position="1"/>
        <end position="17"/>
    </location>
</feature>
<feature type="chain" id="PRO_5042856419" description="Allergen Asp f 4" evidence="2">
    <location>
        <begin position="18"/>
        <end position="298"/>
    </location>
</feature>
<dbReference type="GO" id="GO:0005576">
    <property type="term" value="C:extracellular region"/>
    <property type="evidence" value="ECO:0007669"/>
    <property type="project" value="InterPro"/>
</dbReference>
<gene>
    <name evidence="3" type="ORF">QBC38DRAFT_355418</name>
</gene>
<keyword evidence="4" id="KW-1185">Reference proteome</keyword>
<evidence type="ECO:0000256" key="2">
    <source>
        <dbReference type="SAM" id="SignalP"/>
    </source>
</evidence>
<dbReference type="InterPro" id="IPR038903">
    <property type="entry name" value="Allergen_Asp_f_4"/>
</dbReference>
<evidence type="ECO:0000313" key="3">
    <source>
        <dbReference type="EMBL" id="KAK4231093.1"/>
    </source>
</evidence>
<dbReference type="GO" id="GO:0019863">
    <property type="term" value="F:IgE binding"/>
    <property type="evidence" value="ECO:0007669"/>
    <property type="project" value="InterPro"/>
</dbReference>
<feature type="compositionally biased region" description="Low complexity" evidence="1">
    <location>
        <begin position="51"/>
        <end position="67"/>
    </location>
</feature>
<comment type="caution">
    <text evidence="3">The sequence shown here is derived from an EMBL/GenBank/DDBJ whole genome shotgun (WGS) entry which is preliminary data.</text>
</comment>
<keyword evidence="2" id="KW-0732">Signal</keyword>
<reference evidence="3" key="2">
    <citation type="submission" date="2023-05" db="EMBL/GenBank/DDBJ databases">
        <authorList>
            <consortium name="Lawrence Berkeley National Laboratory"/>
            <person name="Steindorff A."/>
            <person name="Hensen N."/>
            <person name="Bonometti L."/>
            <person name="Westerberg I."/>
            <person name="Brannstrom I.O."/>
            <person name="Guillou S."/>
            <person name="Cros-Aarteil S."/>
            <person name="Calhoun S."/>
            <person name="Haridas S."/>
            <person name="Kuo A."/>
            <person name="Mondo S."/>
            <person name="Pangilinan J."/>
            <person name="Riley R."/>
            <person name="Labutti K."/>
            <person name="Andreopoulos B."/>
            <person name="Lipzen A."/>
            <person name="Chen C."/>
            <person name="Yanf M."/>
            <person name="Daum C."/>
            <person name="Ng V."/>
            <person name="Clum A."/>
            <person name="Ohm R."/>
            <person name="Martin F."/>
            <person name="Silar P."/>
            <person name="Natvig D."/>
            <person name="Lalanne C."/>
            <person name="Gautier V."/>
            <person name="Ament-Velasquez S.L."/>
            <person name="Kruys A."/>
            <person name="Hutchinson M.I."/>
            <person name="Powell A.J."/>
            <person name="Barry K."/>
            <person name="Miller A.N."/>
            <person name="Grigoriev I.V."/>
            <person name="Debuchy R."/>
            <person name="Gladieux P."/>
            <person name="Thoren M.H."/>
            <person name="Johannesson H."/>
        </authorList>
    </citation>
    <scope>NUCLEOTIDE SEQUENCE</scope>
    <source>
        <strain evidence="3">CBS 990.96</strain>
    </source>
</reference>
<dbReference type="PANTHER" id="PTHR42039">
    <property type="entry name" value="PUTATIVE (AFU_ORTHOLOGUE AFUA_3G02940)-RELATED"/>
    <property type="match status" value="1"/>
</dbReference>
<evidence type="ECO:0000313" key="4">
    <source>
        <dbReference type="Proteomes" id="UP001301958"/>
    </source>
</evidence>